<sequence length="328" mass="36383">MLRIASGEFGMTASPEKAQLGKIEQQNRDARFAMRLSLFIGVFMLIGKVSAYLYTGSSAIFSDAAESVVHVVAVAFAVFSLWLSTRPAVPHFHYGYERITFFSAGFEGAMIVLAAGSIIVTTTQRWRRGLTIDNLGYGLALILAAGVLNAFLGFYLVRMGKRDHSLILEADGKHVLTDSWTSFGVVAGLGLVMITGWKPFDPLVAFAVAANILWSGGQLMWHSMRGLLDYSDPRIGHQIRNRLDVLCEELGLQYHGVRFRTTGHRQIIEVHLLFPYTMGVGEAHRQATMLEERLAVDLEVPAEVTTHLESLEDHAEVHHVEHYTGRPD</sequence>
<dbReference type="PANTHER" id="PTHR43840:SF15">
    <property type="entry name" value="MITOCHONDRIAL METAL TRANSPORTER 1-RELATED"/>
    <property type="match status" value="1"/>
</dbReference>
<feature type="transmembrane region" description="Helical" evidence="7">
    <location>
        <begin position="101"/>
        <end position="123"/>
    </location>
</feature>
<dbReference type="InterPro" id="IPR036837">
    <property type="entry name" value="Cation_efflux_CTD_sf"/>
</dbReference>
<reference evidence="10" key="1">
    <citation type="submission" date="2023-03" db="EMBL/GenBank/DDBJ databases">
        <title>Edaphobacter sp.</title>
        <authorList>
            <person name="Huber K.J."/>
            <person name="Papendorf J."/>
            <person name="Pilke C."/>
            <person name="Bunk B."/>
            <person name="Sproeer C."/>
            <person name="Pester M."/>
        </authorList>
    </citation>
    <scope>NUCLEOTIDE SEQUENCE</scope>
    <source>
        <strain evidence="10">DSM 110680</strain>
    </source>
</reference>
<dbReference type="Pfam" id="PF01545">
    <property type="entry name" value="Cation_efflux"/>
    <property type="match status" value="1"/>
</dbReference>
<evidence type="ECO:0000256" key="2">
    <source>
        <dbReference type="ARBA" id="ARBA00008114"/>
    </source>
</evidence>
<dbReference type="GO" id="GO:0015341">
    <property type="term" value="F:zinc efflux antiporter activity"/>
    <property type="evidence" value="ECO:0007669"/>
    <property type="project" value="TreeGrafter"/>
</dbReference>
<accession>A0AAU7DIG8</accession>
<evidence type="ECO:0000313" key="10">
    <source>
        <dbReference type="EMBL" id="XBH16873.1"/>
    </source>
</evidence>
<comment type="subcellular location">
    <subcellularLocation>
        <location evidence="1">Membrane</location>
        <topology evidence="1">Multi-pass membrane protein</topology>
    </subcellularLocation>
</comment>
<dbReference type="InterPro" id="IPR027469">
    <property type="entry name" value="Cation_efflux_TMD_sf"/>
</dbReference>
<dbReference type="NCBIfam" id="TIGR01297">
    <property type="entry name" value="CDF"/>
    <property type="match status" value="1"/>
</dbReference>
<dbReference type="GO" id="GO:0006882">
    <property type="term" value="P:intracellular zinc ion homeostasis"/>
    <property type="evidence" value="ECO:0007669"/>
    <property type="project" value="TreeGrafter"/>
</dbReference>
<dbReference type="InterPro" id="IPR002524">
    <property type="entry name" value="Cation_efflux"/>
</dbReference>
<comment type="similarity">
    <text evidence="2">Belongs to the cation diffusion facilitator (CDF) transporter (TC 2.A.4) family.</text>
</comment>
<name>A0AAU7DIG8_9BACT</name>
<protein>
    <submittedName>
        <fullName evidence="10">Cation diffusion facilitator family transporter</fullName>
    </submittedName>
</protein>
<proteinExistence type="inferred from homology"/>
<evidence type="ECO:0000256" key="4">
    <source>
        <dbReference type="ARBA" id="ARBA00022692"/>
    </source>
</evidence>
<dbReference type="AlphaFoldDB" id="A0AAU7DIG8"/>
<feature type="domain" description="Cation efflux protein cytoplasmic" evidence="9">
    <location>
        <begin position="252"/>
        <end position="310"/>
    </location>
</feature>
<keyword evidence="5 7" id="KW-1133">Transmembrane helix</keyword>
<organism evidence="10">
    <name type="scientific">Telmatobacter sp. DSM 110680</name>
    <dbReference type="NCBI Taxonomy" id="3036704"/>
    <lineage>
        <taxon>Bacteria</taxon>
        <taxon>Pseudomonadati</taxon>
        <taxon>Acidobacteriota</taxon>
        <taxon>Terriglobia</taxon>
        <taxon>Terriglobales</taxon>
        <taxon>Acidobacteriaceae</taxon>
        <taxon>Telmatobacter</taxon>
    </lineage>
</organism>
<dbReference type="RefSeq" id="WP_348262103.1">
    <property type="nucleotide sequence ID" value="NZ_CP121196.1"/>
</dbReference>
<evidence type="ECO:0000256" key="6">
    <source>
        <dbReference type="ARBA" id="ARBA00023136"/>
    </source>
</evidence>
<evidence type="ECO:0000256" key="7">
    <source>
        <dbReference type="SAM" id="Phobius"/>
    </source>
</evidence>
<dbReference type="GO" id="GO:0005886">
    <property type="term" value="C:plasma membrane"/>
    <property type="evidence" value="ECO:0007669"/>
    <property type="project" value="TreeGrafter"/>
</dbReference>
<evidence type="ECO:0000256" key="3">
    <source>
        <dbReference type="ARBA" id="ARBA00022448"/>
    </source>
</evidence>
<evidence type="ECO:0000259" key="8">
    <source>
        <dbReference type="Pfam" id="PF01545"/>
    </source>
</evidence>
<evidence type="ECO:0000256" key="5">
    <source>
        <dbReference type="ARBA" id="ARBA00022989"/>
    </source>
</evidence>
<dbReference type="GO" id="GO:0015093">
    <property type="term" value="F:ferrous iron transmembrane transporter activity"/>
    <property type="evidence" value="ECO:0007669"/>
    <property type="project" value="TreeGrafter"/>
</dbReference>
<keyword evidence="3" id="KW-0813">Transport</keyword>
<evidence type="ECO:0000259" key="9">
    <source>
        <dbReference type="Pfam" id="PF16916"/>
    </source>
</evidence>
<dbReference type="InterPro" id="IPR050291">
    <property type="entry name" value="CDF_Transporter"/>
</dbReference>
<dbReference type="PANTHER" id="PTHR43840">
    <property type="entry name" value="MITOCHONDRIAL METAL TRANSPORTER 1-RELATED"/>
    <property type="match status" value="1"/>
</dbReference>
<dbReference type="GO" id="GO:0015086">
    <property type="term" value="F:cadmium ion transmembrane transporter activity"/>
    <property type="evidence" value="ECO:0007669"/>
    <property type="project" value="TreeGrafter"/>
</dbReference>
<evidence type="ECO:0000256" key="1">
    <source>
        <dbReference type="ARBA" id="ARBA00004141"/>
    </source>
</evidence>
<dbReference type="Gene3D" id="3.30.70.1350">
    <property type="entry name" value="Cation efflux protein, cytoplasmic domain"/>
    <property type="match status" value="1"/>
</dbReference>
<gene>
    <name evidence="10" type="ORF">P8935_20145</name>
</gene>
<dbReference type="InterPro" id="IPR058533">
    <property type="entry name" value="Cation_efflux_TM"/>
</dbReference>
<keyword evidence="6 7" id="KW-0472">Membrane</keyword>
<dbReference type="SUPFAM" id="SSF160240">
    <property type="entry name" value="Cation efflux protein cytoplasmic domain-like"/>
    <property type="match status" value="1"/>
</dbReference>
<dbReference type="Pfam" id="PF16916">
    <property type="entry name" value="ZT_dimer"/>
    <property type="match status" value="1"/>
</dbReference>
<feature type="transmembrane region" description="Helical" evidence="7">
    <location>
        <begin position="32"/>
        <end position="55"/>
    </location>
</feature>
<feature type="transmembrane region" description="Helical" evidence="7">
    <location>
        <begin position="67"/>
        <end position="89"/>
    </location>
</feature>
<dbReference type="SUPFAM" id="SSF161111">
    <property type="entry name" value="Cation efflux protein transmembrane domain-like"/>
    <property type="match status" value="1"/>
</dbReference>
<dbReference type="Gene3D" id="1.20.1510.10">
    <property type="entry name" value="Cation efflux protein transmembrane domain"/>
    <property type="match status" value="1"/>
</dbReference>
<feature type="transmembrane region" description="Helical" evidence="7">
    <location>
        <begin position="135"/>
        <end position="157"/>
    </location>
</feature>
<keyword evidence="4 7" id="KW-0812">Transmembrane</keyword>
<dbReference type="InterPro" id="IPR027470">
    <property type="entry name" value="Cation_efflux_CTD"/>
</dbReference>
<dbReference type="EMBL" id="CP121196">
    <property type="protein sequence ID" value="XBH16873.1"/>
    <property type="molecule type" value="Genomic_DNA"/>
</dbReference>
<feature type="domain" description="Cation efflux protein transmembrane" evidence="8">
    <location>
        <begin position="36"/>
        <end position="228"/>
    </location>
</feature>